<evidence type="ECO:0000313" key="2">
    <source>
        <dbReference type="Proteomes" id="UP001603857"/>
    </source>
</evidence>
<organism evidence="1 2">
    <name type="scientific">Flemingia macrophylla</name>
    <dbReference type="NCBI Taxonomy" id="520843"/>
    <lineage>
        <taxon>Eukaryota</taxon>
        <taxon>Viridiplantae</taxon>
        <taxon>Streptophyta</taxon>
        <taxon>Embryophyta</taxon>
        <taxon>Tracheophyta</taxon>
        <taxon>Spermatophyta</taxon>
        <taxon>Magnoliopsida</taxon>
        <taxon>eudicotyledons</taxon>
        <taxon>Gunneridae</taxon>
        <taxon>Pentapetalae</taxon>
        <taxon>rosids</taxon>
        <taxon>fabids</taxon>
        <taxon>Fabales</taxon>
        <taxon>Fabaceae</taxon>
        <taxon>Papilionoideae</taxon>
        <taxon>50 kb inversion clade</taxon>
        <taxon>NPAAA clade</taxon>
        <taxon>indigoferoid/millettioid clade</taxon>
        <taxon>Phaseoleae</taxon>
        <taxon>Flemingia</taxon>
    </lineage>
</organism>
<accession>A0ABD1L5E7</accession>
<dbReference type="Proteomes" id="UP001603857">
    <property type="component" value="Unassembled WGS sequence"/>
</dbReference>
<comment type="caution">
    <text evidence="1">The sequence shown here is derived from an EMBL/GenBank/DDBJ whole genome shotgun (WGS) entry which is preliminary data.</text>
</comment>
<sequence>MKPDLKNQTLLPSLGRVWKRSFLFLYSASSTCKSSFVSIEPYSENTGGLRSCVARAQAGIASRVEEEDEKEAGVAASKCLRRSRVGVATSESRHEPRKNTKEAGVGVSSIWGGFRNAKRNVDTNSIEKMTMRIDIQAINDDSWCEGHVEMRHTNITIICEKDNKLRKDKIGEGENDEGMIIMDKLGR</sequence>
<keyword evidence="2" id="KW-1185">Reference proteome</keyword>
<reference evidence="1 2" key="1">
    <citation type="submission" date="2024-08" db="EMBL/GenBank/DDBJ databases">
        <title>Insights into the chromosomal genome structure of Flemingia macrophylla.</title>
        <authorList>
            <person name="Ding Y."/>
            <person name="Zhao Y."/>
            <person name="Bi W."/>
            <person name="Wu M."/>
            <person name="Zhao G."/>
            <person name="Gong Y."/>
            <person name="Li W."/>
            <person name="Zhang P."/>
        </authorList>
    </citation>
    <scope>NUCLEOTIDE SEQUENCE [LARGE SCALE GENOMIC DNA]</scope>
    <source>
        <strain evidence="1">DYQJB</strain>
        <tissue evidence="1">Leaf</tissue>
    </source>
</reference>
<evidence type="ECO:0000313" key="1">
    <source>
        <dbReference type="EMBL" id="KAL2318578.1"/>
    </source>
</evidence>
<dbReference type="AlphaFoldDB" id="A0ABD1L5E7"/>
<name>A0ABD1L5E7_9FABA</name>
<gene>
    <name evidence="1" type="ORF">Fmac_032454</name>
</gene>
<proteinExistence type="predicted"/>
<dbReference type="EMBL" id="JBGMDY010000011">
    <property type="protein sequence ID" value="KAL2318578.1"/>
    <property type="molecule type" value="Genomic_DNA"/>
</dbReference>
<protein>
    <submittedName>
        <fullName evidence="1">Uncharacterized protein</fullName>
    </submittedName>
</protein>